<dbReference type="Pfam" id="PF07719">
    <property type="entry name" value="TPR_2"/>
    <property type="match status" value="1"/>
</dbReference>
<dbReference type="PROSITE" id="PS50005">
    <property type="entry name" value="TPR"/>
    <property type="match status" value="1"/>
</dbReference>
<feature type="repeat" description="TPR" evidence="3">
    <location>
        <begin position="15"/>
        <end position="48"/>
    </location>
</feature>
<evidence type="ECO:0000256" key="3">
    <source>
        <dbReference type="PROSITE-ProRule" id="PRU00339"/>
    </source>
</evidence>
<organism evidence="4 5">
    <name type="scientific">Microcoleus asticus IPMA8</name>
    <dbReference type="NCBI Taxonomy" id="2563858"/>
    <lineage>
        <taxon>Bacteria</taxon>
        <taxon>Bacillati</taxon>
        <taxon>Cyanobacteriota</taxon>
        <taxon>Cyanophyceae</taxon>
        <taxon>Oscillatoriophycideae</taxon>
        <taxon>Oscillatoriales</taxon>
        <taxon>Microcoleaceae</taxon>
        <taxon>Microcoleus</taxon>
        <taxon>Microcoleus asticus</taxon>
    </lineage>
</organism>
<protein>
    <recommendedName>
        <fullName evidence="6">Tetratricopeptide repeat protein</fullName>
    </recommendedName>
</protein>
<evidence type="ECO:0000256" key="2">
    <source>
        <dbReference type="ARBA" id="ARBA00022803"/>
    </source>
</evidence>
<proteinExistence type="predicted"/>
<comment type="caution">
    <text evidence="4">The sequence shown here is derived from an EMBL/GenBank/DDBJ whole genome shotgun (WGS) entry which is preliminary data.</text>
</comment>
<evidence type="ECO:0000313" key="5">
    <source>
        <dbReference type="Proteomes" id="UP000702425"/>
    </source>
</evidence>
<evidence type="ECO:0000256" key="1">
    <source>
        <dbReference type="ARBA" id="ARBA00022737"/>
    </source>
</evidence>
<dbReference type="Gene3D" id="1.25.40.10">
    <property type="entry name" value="Tetratricopeptide repeat domain"/>
    <property type="match status" value="2"/>
</dbReference>
<dbReference type="InterPro" id="IPR019734">
    <property type="entry name" value="TPR_rpt"/>
</dbReference>
<dbReference type="Proteomes" id="UP000702425">
    <property type="component" value="Unassembled WGS sequence"/>
</dbReference>
<dbReference type="SUPFAM" id="SSF48452">
    <property type="entry name" value="TPR-like"/>
    <property type="match status" value="1"/>
</dbReference>
<gene>
    <name evidence="4" type="ORF">E5S67_05155</name>
</gene>
<accession>A0ABX2D433</accession>
<keyword evidence="2 3" id="KW-0802">TPR repeat</keyword>
<name>A0ABX2D433_9CYAN</name>
<evidence type="ECO:0000313" key="4">
    <source>
        <dbReference type="EMBL" id="NQE37384.1"/>
    </source>
</evidence>
<dbReference type="EMBL" id="SRRZ01000126">
    <property type="protein sequence ID" value="NQE37384.1"/>
    <property type="molecule type" value="Genomic_DNA"/>
</dbReference>
<dbReference type="PROSITE" id="PS50293">
    <property type="entry name" value="TPR_REGION"/>
    <property type="match status" value="1"/>
</dbReference>
<keyword evidence="1" id="KW-0677">Repeat</keyword>
<reference evidence="4 5" key="1">
    <citation type="journal article" date="2020" name="Sci. Rep.">
        <title>A novel cyanobacterial geosmin producer, revising GeoA distribution and dispersion patterns in Bacteria.</title>
        <authorList>
            <person name="Churro C."/>
            <person name="Semedo-Aguiar A.P."/>
            <person name="Silva A.D."/>
            <person name="Pereira-Leal J.B."/>
            <person name="Leite R.B."/>
        </authorList>
    </citation>
    <scope>NUCLEOTIDE SEQUENCE [LARGE SCALE GENOMIC DNA]</scope>
    <source>
        <strain evidence="4 5">IPMA8</strain>
    </source>
</reference>
<evidence type="ECO:0008006" key="6">
    <source>
        <dbReference type="Google" id="ProtNLM"/>
    </source>
</evidence>
<keyword evidence="5" id="KW-1185">Reference proteome</keyword>
<dbReference type="InterPro" id="IPR013105">
    <property type="entry name" value="TPR_2"/>
</dbReference>
<dbReference type="SMART" id="SM00028">
    <property type="entry name" value="TPR"/>
    <property type="match status" value="3"/>
</dbReference>
<sequence length="246" mass="28096">MCEKLLPFVEEGKKASCLILLGEIYLELGDLEEAERHFQKAISIAQAQGTETDVELCSLQLELINIIRQEDILAEISFNSKAEYKRLYPNPSELTGFNFLEFWADCKRQNAALTADTQRKILESQRQHYRKFVAEHGESDLADTTFIPQIGETLVKLGEAELNAGNLEVAGEILQEALEVVNNRGMMKHIALTNYHLARLELFLHKMDLAQTYYACACDILQSLGAVRELKRIQQDWERMMDDGNR</sequence>
<dbReference type="InterPro" id="IPR011990">
    <property type="entry name" value="TPR-like_helical_dom_sf"/>
</dbReference>